<accession>A0A919QZY4</accession>
<keyword evidence="2" id="KW-1133">Transmembrane helix</keyword>
<feature type="region of interest" description="Disordered" evidence="1">
    <location>
        <begin position="1"/>
        <end position="68"/>
    </location>
</feature>
<sequence>MRNDKETTRDTGRTATLLQERPVREAAAPRAPVRPARRPAPARRPRRVAVPGARPERASRTRPAGRRPAATRTPFVLLVVGLMCGGLVTLLLLNLMLAQDSFRVKDLRDSTNELHQQAQDMRKKLLFESQPGRLDERARQQGLRPDDGEPRVLDLDGAGRAGAATGAPEAAAEGARQ</sequence>
<feature type="compositionally biased region" description="Low complexity" evidence="1">
    <location>
        <begin position="25"/>
        <end position="34"/>
    </location>
</feature>
<dbReference type="EMBL" id="BOOU01000029">
    <property type="protein sequence ID" value="GII76833.1"/>
    <property type="molecule type" value="Genomic_DNA"/>
</dbReference>
<keyword evidence="2" id="KW-0812">Transmembrane</keyword>
<feature type="transmembrane region" description="Helical" evidence="2">
    <location>
        <begin position="75"/>
        <end position="98"/>
    </location>
</feature>
<dbReference type="RefSeq" id="WP_203983451.1">
    <property type="nucleotide sequence ID" value="NZ_BOOU01000029.1"/>
</dbReference>
<evidence type="ECO:0000256" key="2">
    <source>
        <dbReference type="SAM" id="Phobius"/>
    </source>
</evidence>
<comment type="caution">
    <text evidence="3">The sequence shown here is derived from an EMBL/GenBank/DDBJ whole genome shotgun (WGS) entry which is preliminary data.</text>
</comment>
<dbReference type="AlphaFoldDB" id="A0A919QZY4"/>
<evidence type="ECO:0008006" key="5">
    <source>
        <dbReference type="Google" id="ProtNLM"/>
    </source>
</evidence>
<evidence type="ECO:0000313" key="3">
    <source>
        <dbReference type="EMBL" id="GII76833.1"/>
    </source>
</evidence>
<dbReference type="Proteomes" id="UP000655287">
    <property type="component" value="Unassembled WGS sequence"/>
</dbReference>
<evidence type="ECO:0000313" key="4">
    <source>
        <dbReference type="Proteomes" id="UP000655287"/>
    </source>
</evidence>
<protein>
    <recommendedName>
        <fullName evidence="5">Cell division protein FtsL</fullName>
    </recommendedName>
</protein>
<feature type="compositionally biased region" description="Low complexity" evidence="1">
    <location>
        <begin position="161"/>
        <end position="177"/>
    </location>
</feature>
<keyword evidence="2" id="KW-0472">Membrane</keyword>
<gene>
    <name evidence="3" type="ORF">Sru01_18150</name>
</gene>
<reference evidence="3" key="1">
    <citation type="submission" date="2021-01" db="EMBL/GenBank/DDBJ databases">
        <title>Whole genome shotgun sequence of Sphaerisporangium rufum NBRC 109079.</title>
        <authorList>
            <person name="Komaki H."/>
            <person name="Tamura T."/>
        </authorList>
    </citation>
    <scope>NUCLEOTIDE SEQUENCE</scope>
    <source>
        <strain evidence="3">NBRC 109079</strain>
    </source>
</reference>
<keyword evidence="4" id="KW-1185">Reference proteome</keyword>
<evidence type="ECO:0000256" key="1">
    <source>
        <dbReference type="SAM" id="MobiDB-lite"/>
    </source>
</evidence>
<proteinExistence type="predicted"/>
<feature type="compositionally biased region" description="Basic and acidic residues" evidence="1">
    <location>
        <begin position="1"/>
        <end position="12"/>
    </location>
</feature>
<feature type="region of interest" description="Disordered" evidence="1">
    <location>
        <begin position="127"/>
        <end position="177"/>
    </location>
</feature>
<feature type="compositionally biased region" description="Basic residues" evidence="1">
    <location>
        <begin position="35"/>
        <end position="47"/>
    </location>
</feature>
<feature type="compositionally biased region" description="Basic and acidic residues" evidence="1">
    <location>
        <begin position="133"/>
        <end position="154"/>
    </location>
</feature>
<name>A0A919QZY4_9ACTN</name>
<organism evidence="3 4">
    <name type="scientific">Sphaerisporangium rufum</name>
    <dbReference type="NCBI Taxonomy" id="1381558"/>
    <lineage>
        <taxon>Bacteria</taxon>
        <taxon>Bacillati</taxon>
        <taxon>Actinomycetota</taxon>
        <taxon>Actinomycetes</taxon>
        <taxon>Streptosporangiales</taxon>
        <taxon>Streptosporangiaceae</taxon>
        <taxon>Sphaerisporangium</taxon>
    </lineage>
</organism>